<feature type="chain" id="PRO_5045642363" description="Outer membrane protein beta-barrel domain-containing protein" evidence="1">
    <location>
        <begin position="23"/>
        <end position="160"/>
    </location>
</feature>
<dbReference type="RefSeq" id="WP_263529616.1">
    <property type="nucleotide sequence ID" value="NZ_JAOVZB010000002.1"/>
</dbReference>
<accession>A0ABT2YQS0</accession>
<evidence type="ECO:0000313" key="2">
    <source>
        <dbReference type="EMBL" id="MCV2402235.1"/>
    </source>
</evidence>
<evidence type="ECO:0000256" key="1">
    <source>
        <dbReference type="SAM" id="SignalP"/>
    </source>
</evidence>
<keyword evidence="3" id="KW-1185">Reference proteome</keyword>
<dbReference type="EMBL" id="JAOVZB010000002">
    <property type="protein sequence ID" value="MCV2402235.1"/>
    <property type="molecule type" value="Genomic_DNA"/>
</dbReference>
<protein>
    <recommendedName>
        <fullName evidence="4">Outer membrane protein beta-barrel domain-containing protein</fullName>
    </recommendedName>
</protein>
<feature type="signal peptide" evidence="1">
    <location>
        <begin position="1"/>
        <end position="22"/>
    </location>
</feature>
<dbReference type="Proteomes" id="UP001209713">
    <property type="component" value="Unassembled WGS sequence"/>
</dbReference>
<name>A0ABT2YQS0_9GAMM</name>
<gene>
    <name evidence="2" type="ORF">OFY17_04965</name>
</gene>
<proteinExistence type="predicted"/>
<reference evidence="2 3" key="1">
    <citation type="submission" date="2022-10" db="EMBL/GenBank/DDBJ databases">
        <title>Marinomonas transparenta sp. nov. and Marinomonas sargassi sp. nov., isolated from marine alga (Sargassum natans (L.) Gaillon).</title>
        <authorList>
            <person name="Wang Y."/>
        </authorList>
    </citation>
    <scope>NUCLEOTIDE SEQUENCE [LARGE SCALE GENOMIC DNA]</scope>
    <source>
        <strain evidence="2 3">C2222</strain>
    </source>
</reference>
<comment type="caution">
    <text evidence="2">The sequence shown here is derived from an EMBL/GenBank/DDBJ whole genome shotgun (WGS) entry which is preliminary data.</text>
</comment>
<organism evidence="2 3">
    <name type="scientific">Marinomonas sargassi</name>
    <dbReference type="NCBI Taxonomy" id="2984494"/>
    <lineage>
        <taxon>Bacteria</taxon>
        <taxon>Pseudomonadati</taxon>
        <taxon>Pseudomonadota</taxon>
        <taxon>Gammaproteobacteria</taxon>
        <taxon>Oceanospirillales</taxon>
        <taxon>Oceanospirillaceae</taxon>
        <taxon>Marinomonas</taxon>
    </lineage>
</organism>
<evidence type="ECO:0000313" key="3">
    <source>
        <dbReference type="Proteomes" id="UP001209713"/>
    </source>
</evidence>
<evidence type="ECO:0008006" key="4">
    <source>
        <dbReference type="Google" id="ProtNLM"/>
    </source>
</evidence>
<keyword evidence="1" id="KW-0732">Signal</keyword>
<sequence>MSINMLSRILLALSILPIGAHAALHFGAGIANYDDEYFHYTDKAYYQNFSMDLGLYSDLDKSHMLYIDAHIYRPLSSSAARIKPIVYAGIGGLFVQDTDNYTHQYSSEVYEENWGLRFPIGIEWMTSSIGLYAEAVPTLILSPNTEYATSTTLGIRYYFY</sequence>